<dbReference type="Proteomes" id="UP000054558">
    <property type="component" value="Unassembled WGS sequence"/>
</dbReference>
<dbReference type="EMBL" id="DF237010">
    <property type="protein sequence ID" value="GAQ80731.1"/>
    <property type="molecule type" value="Genomic_DNA"/>
</dbReference>
<feature type="compositionally biased region" description="Low complexity" evidence="1">
    <location>
        <begin position="178"/>
        <end position="188"/>
    </location>
</feature>
<dbReference type="PANTHER" id="PTHR41747">
    <property type="entry name" value="CHROMOSOME UNDETERMINED SCAFFOLD_128, WHOLE GENOME SHOTGUN SEQUENCE"/>
    <property type="match status" value="1"/>
</dbReference>
<proteinExistence type="predicted"/>
<accession>A0A0U9HQL3</accession>
<keyword evidence="3" id="KW-1185">Reference proteome</keyword>
<name>A0A0U9HQL3_KLENI</name>
<dbReference type="PANTHER" id="PTHR41747:SF1">
    <property type="entry name" value="CHROMOSOME UNDETERMINED SCAFFOLD_128, WHOLE GENOME SHOTGUN SEQUENCE"/>
    <property type="match status" value="1"/>
</dbReference>
<feature type="compositionally biased region" description="Basic and acidic residues" evidence="1">
    <location>
        <begin position="204"/>
        <end position="221"/>
    </location>
</feature>
<evidence type="ECO:0000313" key="2">
    <source>
        <dbReference type="EMBL" id="GAQ80731.1"/>
    </source>
</evidence>
<organism evidence="2 3">
    <name type="scientific">Klebsormidium nitens</name>
    <name type="common">Green alga</name>
    <name type="synonym">Ulothrix nitens</name>
    <dbReference type="NCBI Taxonomy" id="105231"/>
    <lineage>
        <taxon>Eukaryota</taxon>
        <taxon>Viridiplantae</taxon>
        <taxon>Streptophyta</taxon>
        <taxon>Klebsormidiophyceae</taxon>
        <taxon>Klebsormidiales</taxon>
        <taxon>Klebsormidiaceae</taxon>
        <taxon>Klebsormidium</taxon>
    </lineage>
</organism>
<evidence type="ECO:0000313" key="3">
    <source>
        <dbReference type="Proteomes" id="UP000054558"/>
    </source>
</evidence>
<feature type="region of interest" description="Disordered" evidence="1">
    <location>
        <begin position="178"/>
        <end position="242"/>
    </location>
</feature>
<feature type="compositionally biased region" description="Basic and acidic residues" evidence="1">
    <location>
        <begin position="295"/>
        <end position="315"/>
    </location>
</feature>
<evidence type="ECO:0000256" key="1">
    <source>
        <dbReference type="SAM" id="MobiDB-lite"/>
    </source>
</evidence>
<dbReference type="AlphaFoldDB" id="A0A0U9HQL3"/>
<reference evidence="2 3" key="1">
    <citation type="journal article" date="2014" name="Nat. Commun.">
        <title>Klebsormidium flaccidum genome reveals primary factors for plant terrestrial adaptation.</title>
        <authorList>
            <person name="Hori K."/>
            <person name="Maruyama F."/>
            <person name="Fujisawa T."/>
            <person name="Togashi T."/>
            <person name="Yamamoto N."/>
            <person name="Seo M."/>
            <person name="Sato S."/>
            <person name="Yamada T."/>
            <person name="Mori H."/>
            <person name="Tajima N."/>
            <person name="Moriyama T."/>
            <person name="Ikeuchi M."/>
            <person name="Watanabe M."/>
            <person name="Wada H."/>
            <person name="Kobayashi K."/>
            <person name="Saito M."/>
            <person name="Masuda T."/>
            <person name="Sasaki-Sekimoto Y."/>
            <person name="Mashiguchi K."/>
            <person name="Awai K."/>
            <person name="Shimojima M."/>
            <person name="Masuda S."/>
            <person name="Iwai M."/>
            <person name="Nobusawa T."/>
            <person name="Narise T."/>
            <person name="Kondo S."/>
            <person name="Saito H."/>
            <person name="Sato R."/>
            <person name="Murakawa M."/>
            <person name="Ihara Y."/>
            <person name="Oshima-Yamada Y."/>
            <person name="Ohtaka K."/>
            <person name="Satoh M."/>
            <person name="Sonobe K."/>
            <person name="Ishii M."/>
            <person name="Ohtani R."/>
            <person name="Kanamori-Sato M."/>
            <person name="Honoki R."/>
            <person name="Miyazaki D."/>
            <person name="Mochizuki H."/>
            <person name="Umetsu J."/>
            <person name="Higashi K."/>
            <person name="Shibata D."/>
            <person name="Kamiya Y."/>
            <person name="Sato N."/>
            <person name="Nakamura Y."/>
            <person name="Tabata S."/>
            <person name="Ida S."/>
            <person name="Kurokawa K."/>
            <person name="Ohta H."/>
        </authorList>
    </citation>
    <scope>NUCLEOTIDE SEQUENCE [LARGE SCALE GENOMIC DNA]</scope>
    <source>
        <strain evidence="2 3">NIES-2285</strain>
    </source>
</reference>
<protein>
    <submittedName>
        <fullName evidence="2">Uncharacterized protein</fullName>
    </submittedName>
</protein>
<feature type="region of interest" description="Disordered" evidence="1">
    <location>
        <begin position="295"/>
        <end position="337"/>
    </location>
</feature>
<gene>
    <name evidence="2" type="ORF">KFL_000610090</name>
</gene>
<sequence>MGSDVCAPFRPVVFYDPAGLSSGPAKVLPRDPLPLPALVQHRRWLAARDRELQQQRKDAAEPKTDGVANFSSRLRTKIREGKGDLGFWRAARNSRALKARQESLPGRAHSVLERVANADVVDHGEAGSDAYSRRVAASARAQSVCSFHHREVSILETTEDTVQVDHVWREFISGSSKAEKASTSSSAGEGKGATPKRPFRRRRGEKDSDSQETLGSEKENKVGASGLNSRKGARPKSAGDWKRRPKWALTEEDVDALDAEEADRLLDFVLGLDFSSFCEKADGDLRKSIERVELEASEAEERPEVPPENDVDKSENQPASSTSVPDGRCDRPSLSSAGEDTWTLAAALWRQERPVLGVHSTASIKTLIEQGRPRTPAA</sequence>